<evidence type="ECO:0000256" key="3">
    <source>
        <dbReference type="ARBA" id="ARBA00022801"/>
    </source>
</evidence>
<feature type="compositionally biased region" description="Low complexity" evidence="9">
    <location>
        <begin position="1274"/>
        <end position="1286"/>
    </location>
</feature>
<gene>
    <name evidence="12" type="ordered locus">A2cp1_1865</name>
</gene>
<keyword evidence="4" id="KW-0347">Helicase</keyword>
<dbReference type="SMART" id="SM00490">
    <property type="entry name" value="HELICc"/>
    <property type="match status" value="1"/>
</dbReference>
<keyword evidence="1" id="KW-0547">Nucleotide-binding</keyword>
<keyword evidence="3" id="KW-0378">Hydrolase</keyword>
<dbReference type="InterPro" id="IPR045628">
    <property type="entry name" value="Lhr_WH_dom"/>
</dbReference>
<dbReference type="PROSITE" id="PS51194">
    <property type="entry name" value="HELICASE_CTER"/>
    <property type="match status" value="1"/>
</dbReference>
<evidence type="ECO:0000256" key="9">
    <source>
        <dbReference type="SAM" id="MobiDB-lite"/>
    </source>
</evidence>
<dbReference type="InterPro" id="IPR001650">
    <property type="entry name" value="Helicase_C-like"/>
</dbReference>
<dbReference type="Pfam" id="PF19306">
    <property type="entry name" value="WHD_Lhr"/>
    <property type="match status" value="1"/>
</dbReference>
<keyword evidence="13" id="KW-1185">Reference proteome</keyword>
<dbReference type="SUPFAM" id="SSF52540">
    <property type="entry name" value="P-loop containing nucleoside triphosphate hydrolases"/>
    <property type="match status" value="1"/>
</dbReference>
<dbReference type="GO" id="GO:0003677">
    <property type="term" value="F:DNA binding"/>
    <property type="evidence" value="ECO:0007669"/>
    <property type="project" value="UniProtKB-KW"/>
</dbReference>
<dbReference type="InterPro" id="IPR052511">
    <property type="entry name" value="ATP-dep_Helicase"/>
</dbReference>
<dbReference type="PANTHER" id="PTHR47962:SF5">
    <property type="entry name" value="ATP-DEPENDENT HELICASE LHR-RELATED"/>
    <property type="match status" value="1"/>
</dbReference>
<dbReference type="GO" id="GO:0006281">
    <property type="term" value="P:DNA repair"/>
    <property type="evidence" value="ECO:0007669"/>
    <property type="project" value="UniProtKB-KW"/>
</dbReference>
<feature type="domain" description="Helicase C-terminal" evidence="11">
    <location>
        <begin position="304"/>
        <end position="461"/>
    </location>
</feature>
<dbReference type="InterPro" id="IPR055368">
    <property type="entry name" value="WH3_Lhr"/>
</dbReference>
<keyword evidence="7" id="KW-0234">DNA repair</keyword>
<protein>
    <submittedName>
        <fullName evidence="12">DEAD/H associated domain protein</fullName>
    </submittedName>
</protein>
<dbReference type="InterPro" id="IPR055367">
    <property type="entry name" value="WH4_Lhr"/>
</dbReference>
<evidence type="ECO:0000256" key="6">
    <source>
        <dbReference type="ARBA" id="ARBA00023125"/>
    </source>
</evidence>
<dbReference type="InterPro" id="IPR013701">
    <property type="entry name" value="Lhr-like_DEAD/DEAH_assoc"/>
</dbReference>
<keyword evidence="6" id="KW-0238">DNA-binding</keyword>
<dbReference type="SMART" id="SM00487">
    <property type="entry name" value="DEXDc"/>
    <property type="match status" value="1"/>
</dbReference>
<evidence type="ECO:0000256" key="4">
    <source>
        <dbReference type="ARBA" id="ARBA00022806"/>
    </source>
</evidence>
<dbReference type="PROSITE" id="PS51192">
    <property type="entry name" value="HELICASE_ATP_BIND_1"/>
    <property type="match status" value="1"/>
</dbReference>
<dbReference type="InterPro" id="IPR027417">
    <property type="entry name" value="P-loop_NTPase"/>
</dbReference>
<dbReference type="RefSeq" id="WP_012633126.1">
    <property type="nucleotide sequence ID" value="NC_011891.1"/>
</dbReference>
<feature type="region of interest" description="Disordered" evidence="9">
    <location>
        <begin position="1262"/>
        <end position="1291"/>
    </location>
</feature>
<dbReference type="Pfam" id="PF23236">
    <property type="entry name" value="WHD_2nd_Lhr"/>
    <property type="match status" value="1"/>
</dbReference>
<dbReference type="CDD" id="cd18796">
    <property type="entry name" value="SF2_C_LHR"/>
    <property type="match status" value="1"/>
</dbReference>
<accession>B8J717</accession>
<dbReference type="KEGG" id="acp:A2cp1_1865"/>
<keyword evidence="8" id="KW-0413">Isomerase</keyword>
<name>B8J717_ANAD2</name>
<dbReference type="HOGENOM" id="CLU_002025_3_1_7"/>
<organism evidence="12 13">
    <name type="scientific">Anaeromyxobacter dehalogenans (strain ATCC BAA-258 / DSM 21875 / 2CP-1)</name>
    <dbReference type="NCBI Taxonomy" id="455488"/>
    <lineage>
        <taxon>Bacteria</taxon>
        <taxon>Pseudomonadati</taxon>
        <taxon>Myxococcota</taxon>
        <taxon>Myxococcia</taxon>
        <taxon>Myxococcales</taxon>
        <taxon>Cystobacterineae</taxon>
        <taxon>Anaeromyxobacteraceae</taxon>
        <taxon>Anaeromyxobacter</taxon>
    </lineage>
</organism>
<evidence type="ECO:0000259" key="10">
    <source>
        <dbReference type="PROSITE" id="PS51192"/>
    </source>
</evidence>
<dbReference type="Pfam" id="PF00270">
    <property type="entry name" value="DEAD"/>
    <property type="match status" value="1"/>
</dbReference>
<evidence type="ECO:0000259" key="11">
    <source>
        <dbReference type="PROSITE" id="PS51194"/>
    </source>
</evidence>
<dbReference type="GO" id="GO:0016887">
    <property type="term" value="F:ATP hydrolysis activity"/>
    <property type="evidence" value="ECO:0007669"/>
    <property type="project" value="TreeGrafter"/>
</dbReference>
<feature type="domain" description="Helicase ATP-binding" evidence="10">
    <location>
        <begin position="35"/>
        <end position="227"/>
    </location>
</feature>
<evidence type="ECO:0000256" key="1">
    <source>
        <dbReference type="ARBA" id="ARBA00022741"/>
    </source>
</evidence>
<dbReference type="Pfam" id="PF00271">
    <property type="entry name" value="Helicase_C"/>
    <property type="match status" value="1"/>
</dbReference>
<dbReference type="Proteomes" id="UP000007089">
    <property type="component" value="Chromosome"/>
</dbReference>
<proteinExistence type="predicted"/>
<sequence>MARSPGPAAVPFHPAVRAWFERAFQAPTRAQALGWPPIHRGERTLLLAPTGSGKTLAAFLSCIDRLMFSPEPARRERLRVVYVSPLKALAVDVERNLRAPLAGIAQVAAARGDAHRIPTVAVRTGDTPASERARFARDPADILITTPESLYLLLTQAAREGLRTVETVIVDEIHALVPSKRGAHLALSLERLEQLAGRPLQRIGLSATQRPLDEVARFLGGAVPAAPAAAGEAEGALGELRDRAARPAWRPVTVVDAGSRKPLELTVEVPVEDMARLGEPLDLPGGDASQAPPRASIWTAIHPRLLELVKAHRTTLLFVNSRRVAERLAGALNELAGETLVQAHHGSIARPQRIAIEDNLKAGRVRGLVATSSLELGIDMGSVDLVVQIEAPPSVASGLQRIGRAGHQVGAPSAGVLFPKYRGDLVACAALTEAMQEGDVEATRYLRNPLDVLAQQIVAMVSLDDWRVDDLHAALRGAAPFAELPRGILEGVLDLLSGRYPSEELAELRPRVTWDRVRGVLRAREGARRVAVVSGGTIPDRGLYGVYLLGGAKGQARVGELDEEMVFETAVGETFTLGASTWRVEEITHDRVLVSPAPGEPGKMPFWHGDAAARPVELGRRIGRLVRELRGVPRAAALERLRARHGLDARAAENLVRYLEDQQQAAGAVPDDRTVLVERCRDELGDWRVCVLAPFGSAVLVPWCMAAARRARDRLGADPETLWTNDGFALRLPETDQPPEVDFLFPEPEEVEALVVEQLGATALFAARFREASARALLLPRRRPGQRTPLWQQRKRAADLLAVASRFAQFPLLLEAYRECLRDVFDIPALVELMRDLKAGRVRQAVADTRVPSPFAGSLLFGFVASFIYDGDAPLAERRAQALAIDQAQLRELLGEAELRELLDADALADLEARLQLLPPELRVRSADGLADMLLRLGDLTRAEVGRRAASPEVAASLDRLVAERRAVALRVGGEERFVAVEDAARYRDGLGVPLPPGVPEALLAPVPDALDGLVARYARRHAPFTAGELAARLGLARAAAERVLERLGRAGRLLEGAFRPHGAEREWCDPDVLRTLRRRSLAKLREEIEPVEPRVLGRTLLGWHGITRRTAGLDAVLDAVEKLQGAPLPASLLESEILPARVEGYLPGDLDALAAGGEVTWVGLEPLGERDGRVALFLADALPALLPPARPAEPPEDARERRVLEHLARRGACFFPELHEAAGGGFAQQTVDAIWALVWRGLVTNDTFQVLRARAARAAPRRDRERARRTARRASAAGYRSRLSAPPGAGGRWTLVEARRDAGGRPRPTPTQWSAAVAQQLLARYGVVTRGVAAAEALPGGFGAVYDVLRHLEESGRIRRGYFVAGVGAMQFAQPGALDLLRASREPGEAPEVVTLAAADPANAWGALVEWPPVPGAPDGKRPARAVGAQVVLVDGAPGAWVARGLRQMLAWLPEDEPDRSRVGEAVAAALAGLARDALARGEGALLEEVNGAAAAEHPLAGFLVQAGFSPAGTALQLPRRAAGALTLPSGAGLA</sequence>
<dbReference type="InterPro" id="IPR003593">
    <property type="entry name" value="AAA+_ATPase"/>
</dbReference>
<dbReference type="PANTHER" id="PTHR47962">
    <property type="entry name" value="ATP-DEPENDENT HELICASE LHR-RELATED-RELATED"/>
    <property type="match status" value="1"/>
</dbReference>
<dbReference type="EMBL" id="CP001359">
    <property type="protein sequence ID" value="ACL65207.1"/>
    <property type="molecule type" value="Genomic_DNA"/>
</dbReference>
<evidence type="ECO:0000256" key="5">
    <source>
        <dbReference type="ARBA" id="ARBA00022840"/>
    </source>
</evidence>
<evidence type="ECO:0000313" key="13">
    <source>
        <dbReference type="Proteomes" id="UP000007089"/>
    </source>
</evidence>
<keyword evidence="2" id="KW-0227">DNA damage</keyword>
<evidence type="ECO:0000256" key="2">
    <source>
        <dbReference type="ARBA" id="ARBA00022763"/>
    </source>
</evidence>
<evidence type="ECO:0000256" key="8">
    <source>
        <dbReference type="ARBA" id="ARBA00023235"/>
    </source>
</evidence>
<reference evidence="12" key="1">
    <citation type="submission" date="2009-01" db="EMBL/GenBank/DDBJ databases">
        <title>Complete sequence of Anaeromyxobacter dehalogenans 2CP-1.</title>
        <authorList>
            <consortium name="US DOE Joint Genome Institute"/>
            <person name="Lucas S."/>
            <person name="Copeland A."/>
            <person name="Lapidus A."/>
            <person name="Glavina del Rio T."/>
            <person name="Dalin E."/>
            <person name="Tice H."/>
            <person name="Bruce D."/>
            <person name="Goodwin L."/>
            <person name="Pitluck S."/>
            <person name="Saunders E."/>
            <person name="Brettin T."/>
            <person name="Detter J.C."/>
            <person name="Han C."/>
            <person name="Larimer F."/>
            <person name="Land M."/>
            <person name="Hauser L."/>
            <person name="Kyrpides N."/>
            <person name="Ovchinnikova G."/>
            <person name="Beliaev A.S."/>
            <person name="Richardson P."/>
        </authorList>
    </citation>
    <scope>NUCLEOTIDE SEQUENCE</scope>
    <source>
        <strain evidence="12">2CP-1</strain>
    </source>
</reference>
<dbReference type="Pfam" id="PF23234">
    <property type="entry name" value="WHD_4th_Lhr"/>
    <property type="match status" value="1"/>
</dbReference>
<evidence type="ECO:0000256" key="7">
    <source>
        <dbReference type="ARBA" id="ARBA00023204"/>
    </source>
</evidence>
<keyword evidence="5" id="KW-0067">ATP-binding</keyword>
<dbReference type="Pfam" id="PF23235">
    <property type="entry name" value="WHD_3rd_Lhr"/>
    <property type="match status" value="1"/>
</dbReference>
<evidence type="ECO:0000313" key="12">
    <source>
        <dbReference type="EMBL" id="ACL65207.1"/>
    </source>
</evidence>
<dbReference type="GO" id="GO:0004386">
    <property type="term" value="F:helicase activity"/>
    <property type="evidence" value="ECO:0007669"/>
    <property type="project" value="UniProtKB-KW"/>
</dbReference>
<dbReference type="GO" id="GO:0005524">
    <property type="term" value="F:ATP binding"/>
    <property type="evidence" value="ECO:0007669"/>
    <property type="project" value="UniProtKB-KW"/>
</dbReference>
<dbReference type="Pfam" id="PF08494">
    <property type="entry name" value="DEAD_assoc"/>
    <property type="match status" value="1"/>
</dbReference>
<dbReference type="InterPro" id="IPR055369">
    <property type="entry name" value="WH2_Lhr"/>
</dbReference>
<dbReference type="SMART" id="SM00382">
    <property type="entry name" value="AAA"/>
    <property type="match status" value="1"/>
</dbReference>
<dbReference type="Gene3D" id="3.40.50.300">
    <property type="entry name" value="P-loop containing nucleotide triphosphate hydrolases"/>
    <property type="match status" value="2"/>
</dbReference>
<dbReference type="InterPro" id="IPR014001">
    <property type="entry name" value="Helicase_ATP-bd"/>
</dbReference>
<dbReference type="InterPro" id="IPR011545">
    <property type="entry name" value="DEAD/DEAH_box_helicase_dom"/>
</dbReference>